<keyword evidence="7" id="KW-0508">mRNA splicing</keyword>
<feature type="compositionally biased region" description="Polar residues" evidence="10">
    <location>
        <begin position="110"/>
        <end position="119"/>
    </location>
</feature>
<dbReference type="Proteomes" id="UP000837801">
    <property type="component" value="Unassembled WGS sequence"/>
</dbReference>
<evidence type="ECO:0000256" key="1">
    <source>
        <dbReference type="ARBA" id="ARBA00004123"/>
    </source>
</evidence>
<dbReference type="GO" id="GO:0000398">
    <property type="term" value="P:mRNA splicing, via spliceosome"/>
    <property type="evidence" value="ECO:0007669"/>
    <property type="project" value="TreeGrafter"/>
</dbReference>
<dbReference type="SMART" id="SM01083">
    <property type="entry name" value="Cir_N"/>
    <property type="match status" value="1"/>
</dbReference>
<evidence type="ECO:0000313" key="12">
    <source>
        <dbReference type="EMBL" id="CAH2354943.1"/>
    </source>
</evidence>
<evidence type="ECO:0000256" key="10">
    <source>
        <dbReference type="SAM" id="MobiDB-lite"/>
    </source>
</evidence>
<evidence type="ECO:0000256" key="4">
    <source>
        <dbReference type="ARBA" id="ARBA00022664"/>
    </source>
</evidence>
<keyword evidence="8" id="KW-0539">Nucleus</keyword>
<sequence length="267" mass="30739">MPGDLNLKKSWHPGLVKNQQKLWQQEQDALKEHKRIKERQKEIEEEREKQDLLRLQYGEDLSSLPSEKKLEMNKLGWMYEEGPKKNSSGFTEMNGEFLDGKQKVEDMLSGRQQVSSSKGSRLDKLVSGGKTKSQDEKTISYGKDDPLLKIMGGVRRVVESDRMQGEKRTRDMDRRSKDDRYRDRKDRKESSTSDKSRSRDRSPSRSHRHSSSRSSHSSSHRSHKSSRSSSHRSDSPKPHRSDSSRSHRASEASTTSTAAPKPPKVDY</sequence>
<keyword evidence="13" id="KW-1185">Reference proteome</keyword>
<name>A0A9P0QTV4_9ASCO</name>
<keyword evidence="6 9" id="KW-0175">Coiled coil</keyword>
<dbReference type="PANTHER" id="PTHR16196">
    <property type="entry name" value="CELL CYCLE CONTROL PROTEIN CWF25"/>
    <property type="match status" value="1"/>
</dbReference>
<evidence type="ECO:0000256" key="8">
    <source>
        <dbReference type="ARBA" id="ARBA00023242"/>
    </source>
</evidence>
<feature type="coiled-coil region" evidence="9">
    <location>
        <begin position="26"/>
        <end position="56"/>
    </location>
</feature>
<dbReference type="Pfam" id="PF10197">
    <property type="entry name" value="Cir_N"/>
    <property type="match status" value="1"/>
</dbReference>
<evidence type="ECO:0000256" key="6">
    <source>
        <dbReference type="ARBA" id="ARBA00023054"/>
    </source>
</evidence>
<protein>
    <recommendedName>
        <fullName evidence="3">Pre-mRNA-splicing factor CWC25</fullName>
    </recommendedName>
</protein>
<evidence type="ECO:0000313" key="13">
    <source>
        <dbReference type="Proteomes" id="UP000837801"/>
    </source>
</evidence>
<evidence type="ECO:0000256" key="9">
    <source>
        <dbReference type="SAM" id="Coils"/>
    </source>
</evidence>
<accession>A0A9P0QTV4</accession>
<evidence type="ECO:0000256" key="2">
    <source>
        <dbReference type="ARBA" id="ARBA00006695"/>
    </source>
</evidence>
<feature type="compositionally biased region" description="Basic and acidic residues" evidence="10">
    <location>
        <begin position="231"/>
        <end position="250"/>
    </location>
</feature>
<proteinExistence type="inferred from homology"/>
<evidence type="ECO:0000256" key="7">
    <source>
        <dbReference type="ARBA" id="ARBA00023187"/>
    </source>
</evidence>
<evidence type="ECO:0000256" key="3">
    <source>
        <dbReference type="ARBA" id="ARBA00020646"/>
    </source>
</evidence>
<feature type="domain" description="CBF1-interacting co-repressor CIR N-terminal" evidence="11">
    <location>
        <begin position="10"/>
        <end position="46"/>
    </location>
</feature>
<keyword evidence="4" id="KW-0507">mRNA processing</keyword>
<comment type="subcellular location">
    <subcellularLocation>
        <location evidence="1">Nucleus</location>
    </subcellularLocation>
</comment>
<reference evidence="12" key="1">
    <citation type="submission" date="2022-03" db="EMBL/GenBank/DDBJ databases">
        <authorList>
            <person name="Legras J.-L."/>
            <person name="Devillers H."/>
            <person name="Grondin C."/>
        </authorList>
    </citation>
    <scope>NUCLEOTIDE SEQUENCE</scope>
    <source>
        <strain evidence="12">CLIB 1423</strain>
    </source>
</reference>
<feature type="compositionally biased region" description="Basic and acidic residues" evidence="10">
    <location>
        <begin position="132"/>
        <end position="147"/>
    </location>
</feature>
<organism evidence="12 13">
    <name type="scientific">[Candida] railenensis</name>
    <dbReference type="NCBI Taxonomy" id="45579"/>
    <lineage>
        <taxon>Eukaryota</taxon>
        <taxon>Fungi</taxon>
        <taxon>Dikarya</taxon>
        <taxon>Ascomycota</taxon>
        <taxon>Saccharomycotina</taxon>
        <taxon>Pichiomycetes</taxon>
        <taxon>Debaryomycetaceae</taxon>
        <taxon>Kurtzmaniella</taxon>
    </lineage>
</organism>
<dbReference type="InterPro" id="IPR022209">
    <property type="entry name" value="CWC25"/>
</dbReference>
<dbReference type="OrthoDB" id="21123at2759"/>
<evidence type="ECO:0000259" key="11">
    <source>
        <dbReference type="SMART" id="SM01083"/>
    </source>
</evidence>
<dbReference type="InterPro" id="IPR019339">
    <property type="entry name" value="CIR_N_dom"/>
</dbReference>
<keyword evidence="5" id="KW-0747">Spliceosome</keyword>
<dbReference type="InterPro" id="IPR051376">
    <property type="entry name" value="CWC25_splicing_factor"/>
</dbReference>
<feature type="region of interest" description="Disordered" evidence="10">
    <location>
        <begin position="108"/>
        <end position="267"/>
    </location>
</feature>
<dbReference type="EMBL" id="CAKXYY010000020">
    <property type="protein sequence ID" value="CAH2354943.1"/>
    <property type="molecule type" value="Genomic_DNA"/>
</dbReference>
<feature type="compositionally biased region" description="Basic and acidic residues" evidence="10">
    <location>
        <begin position="156"/>
        <end position="203"/>
    </location>
</feature>
<feature type="compositionally biased region" description="Basic residues" evidence="10">
    <location>
        <begin position="218"/>
        <end position="230"/>
    </location>
</feature>
<comment type="caution">
    <text evidence="12">The sequence shown here is derived from an EMBL/GenBank/DDBJ whole genome shotgun (WGS) entry which is preliminary data.</text>
</comment>
<dbReference type="PANTHER" id="PTHR16196:SF0">
    <property type="entry name" value="PRE-MRNA-SPLICING FACTOR CWC25 HOMOLOG"/>
    <property type="match status" value="1"/>
</dbReference>
<dbReference type="Pfam" id="PF12542">
    <property type="entry name" value="CWC25"/>
    <property type="match status" value="1"/>
</dbReference>
<dbReference type="AlphaFoldDB" id="A0A9P0QTV4"/>
<comment type="similarity">
    <text evidence="2">Belongs to the CWC25 family.</text>
</comment>
<evidence type="ECO:0000256" key="5">
    <source>
        <dbReference type="ARBA" id="ARBA00022728"/>
    </source>
</evidence>
<dbReference type="GO" id="GO:0005684">
    <property type="term" value="C:U2-type spliceosomal complex"/>
    <property type="evidence" value="ECO:0007669"/>
    <property type="project" value="TreeGrafter"/>
</dbReference>
<gene>
    <name evidence="12" type="ORF">CLIB1423_20S00430</name>
</gene>